<keyword evidence="3" id="KW-1185">Reference proteome</keyword>
<dbReference type="EMBL" id="QXGB01001048">
    <property type="protein sequence ID" value="KAE9198194.1"/>
    <property type="molecule type" value="Genomic_DNA"/>
</dbReference>
<organism evidence="2 3">
    <name type="scientific">Phytophthora fragariae</name>
    <dbReference type="NCBI Taxonomy" id="53985"/>
    <lineage>
        <taxon>Eukaryota</taxon>
        <taxon>Sar</taxon>
        <taxon>Stramenopiles</taxon>
        <taxon>Oomycota</taxon>
        <taxon>Peronosporomycetes</taxon>
        <taxon>Peronosporales</taxon>
        <taxon>Peronosporaceae</taxon>
        <taxon>Phytophthora</taxon>
    </lineage>
</organism>
<dbReference type="EMBL" id="QXFX01001039">
    <property type="protein sequence ID" value="KAE9098006.1"/>
    <property type="molecule type" value="Genomic_DNA"/>
</dbReference>
<dbReference type="Proteomes" id="UP000488956">
    <property type="component" value="Unassembled WGS sequence"/>
</dbReference>
<evidence type="ECO:0000313" key="1">
    <source>
        <dbReference type="EMBL" id="KAE9098006.1"/>
    </source>
</evidence>
<protein>
    <submittedName>
        <fullName evidence="2">Uncharacterized protein</fullName>
    </submittedName>
</protein>
<accession>A0A6A3X8G7</accession>
<dbReference type="AlphaFoldDB" id="A0A6A3X8G7"/>
<name>A0A6A3X8G7_9STRA</name>
<evidence type="ECO:0000313" key="2">
    <source>
        <dbReference type="EMBL" id="KAE9198194.1"/>
    </source>
</evidence>
<evidence type="ECO:0000313" key="4">
    <source>
        <dbReference type="Proteomes" id="UP000488956"/>
    </source>
</evidence>
<dbReference type="Proteomes" id="UP000433483">
    <property type="component" value="Unassembled WGS sequence"/>
</dbReference>
<proteinExistence type="predicted"/>
<gene>
    <name evidence="2" type="ORF">PF005_g16229</name>
    <name evidence="1" type="ORF">PF010_g15738</name>
</gene>
<comment type="caution">
    <text evidence="2">The sequence shown here is derived from an EMBL/GenBank/DDBJ whole genome shotgun (WGS) entry which is preliminary data.</text>
</comment>
<reference evidence="2 3" key="1">
    <citation type="submission" date="2018-08" db="EMBL/GenBank/DDBJ databases">
        <title>Genomic investigation of the strawberry pathogen Phytophthora fragariae indicates pathogenicity is determined by transcriptional variation in three key races.</title>
        <authorList>
            <person name="Adams T.M."/>
            <person name="Armitage A.D."/>
            <person name="Sobczyk M.K."/>
            <person name="Bates H.J."/>
            <person name="Dunwell J.M."/>
            <person name="Nellist C.F."/>
            <person name="Harrison R.J."/>
        </authorList>
    </citation>
    <scope>NUCLEOTIDE SEQUENCE [LARGE SCALE GENOMIC DNA]</scope>
    <source>
        <strain evidence="2 3">NOV-27</strain>
        <strain evidence="1 4">ONT-3</strain>
    </source>
</reference>
<evidence type="ECO:0000313" key="3">
    <source>
        <dbReference type="Proteomes" id="UP000433483"/>
    </source>
</evidence>
<sequence>MTTVMRPSADNDRKFTAWGTQQNVFSLIFDTTAGTVAMPAKKVDKARTLIAHAFHSQAVTWSEFHSLLGSLRHGATCVRPAQAFVQRLRMVDRISTDARGFRYSYSGGIYSTPRPSTPYLSNISNLSLNPTLP</sequence>